<comment type="subunit">
    <text evidence="3 12">Monomer.</text>
</comment>
<dbReference type="SUPFAM" id="SSF47323">
    <property type="entry name" value="Anticodon-binding domain of a subclass of class I aminoacyl-tRNA synthetases"/>
    <property type="match status" value="1"/>
</dbReference>
<dbReference type="GO" id="GO:0005524">
    <property type="term" value="F:ATP binding"/>
    <property type="evidence" value="ECO:0007669"/>
    <property type="project" value="UniProtKB-UniRule"/>
</dbReference>
<dbReference type="Pfam" id="PF00133">
    <property type="entry name" value="tRNA-synt_1"/>
    <property type="match status" value="1"/>
</dbReference>
<dbReference type="InterPro" id="IPR002300">
    <property type="entry name" value="aa-tRNA-synth_Ia"/>
</dbReference>
<feature type="binding site" evidence="12">
    <location>
        <position position="889"/>
    </location>
    <ligand>
        <name>Zn(2+)</name>
        <dbReference type="ChEBI" id="CHEBI:29105"/>
    </ligand>
</feature>
<dbReference type="Gene3D" id="1.10.730.20">
    <property type="match status" value="1"/>
</dbReference>
<evidence type="ECO:0000256" key="6">
    <source>
        <dbReference type="ARBA" id="ARBA00022741"/>
    </source>
</evidence>
<dbReference type="InterPro" id="IPR033708">
    <property type="entry name" value="Anticodon_Ile_BEm"/>
</dbReference>
<feature type="binding site" evidence="12">
    <location>
        <position position="597"/>
    </location>
    <ligand>
        <name>ATP</name>
        <dbReference type="ChEBI" id="CHEBI:30616"/>
    </ligand>
</feature>
<dbReference type="Pfam" id="PF08264">
    <property type="entry name" value="Anticodon_1"/>
    <property type="match status" value="1"/>
</dbReference>
<feature type="domain" description="Zinc finger FPG/IleRS-type" evidence="14">
    <location>
        <begin position="886"/>
        <end position="915"/>
    </location>
</feature>
<keyword evidence="6 12" id="KW-0547">Nucleotide-binding</keyword>
<comment type="similarity">
    <text evidence="2 12">Belongs to the class-I aminoacyl-tRNA synthetase family. IleS type 1 subfamily.</text>
</comment>
<comment type="subcellular location">
    <subcellularLocation>
        <location evidence="1 12">Cytoplasm</location>
    </subcellularLocation>
</comment>
<dbReference type="InterPro" id="IPR050081">
    <property type="entry name" value="Ile-tRNA_ligase"/>
</dbReference>
<evidence type="ECO:0000259" key="15">
    <source>
        <dbReference type="Pfam" id="PF08264"/>
    </source>
</evidence>
<dbReference type="GO" id="GO:0008270">
    <property type="term" value="F:zinc ion binding"/>
    <property type="evidence" value="ECO:0007669"/>
    <property type="project" value="UniProtKB-UniRule"/>
</dbReference>
<dbReference type="FunFam" id="1.10.10.830:FF:000001">
    <property type="entry name" value="Isoleucine--tRNA ligase"/>
    <property type="match status" value="1"/>
</dbReference>
<evidence type="ECO:0000256" key="10">
    <source>
        <dbReference type="ARBA" id="ARBA00025217"/>
    </source>
</evidence>
<dbReference type="InterPro" id="IPR013155">
    <property type="entry name" value="M/V/L/I-tRNA-synth_anticd-bd"/>
</dbReference>
<dbReference type="GO" id="GO:0006428">
    <property type="term" value="P:isoleucyl-tRNA aminoacylation"/>
    <property type="evidence" value="ECO:0007669"/>
    <property type="project" value="UniProtKB-UniRule"/>
</dbReference>
<dbReference type="GO" id="GO:0005829">
    <property type="term" value="C:cytosol"/>
    <property type="evidence" value="ECO:0007669"/>
    <property type="project" value="TreeGrafter"/>
</dbReference>
<evidence type="ECO:0000256" key="7">
    <source>
        <dbReference type="ARBA" id="ARBA00022840"/>
    </source>
</evidence>
<evidence type="ECO:0000259" key="14">
    <source>
        <dbReference type="Pfam" id="PF06827"/>
    </source>
</evidence>
<feature type="domain" description="Aminoacyl-tRNA synthetase class Ia" evidence="13">
    <location>
        <begin position="26"/>
        <end position="633"/>
    </location>
</feature>
<dbReference type="PROSITE" id="PS00178">
    <property type="entry name" value="AA_TRNA_LIGASE_I"/>
    <property type="match status" value="1"/>
</dbReference>
<dbReference type="Pfam" id="PF06827">
    <property type="entry name" value="zf-FPG_IleRS"/>
    <property type="match status" value="1"/>
</dbReference>
<feature type="domain" description="Methionyl/Valyl/Leucyl/Isoleucyl-tRNA synthetase anticodon-binding" evidence="15">
    <location>
        <begin position="677"/>
        <end position="830"/>
    </location>
</feature>
<keyword evidence="12" id="KW-0862">Zinc</keyword>
<keyword evidence="8 12" id="KW-0648">Protein biosynthesis</keyword>
<dbReference type="InterPro" id="IPR010663">
    <property type="entry name" value="Znf_FPG/IleRS"/>
</dbReference>
<name>A0A0V8JRS0_9BACI</name>
<dbReference type="GO" id="GO:0000049">
    <property type="term" value="F:tRNA binding"/>
    <property type="evidence" value="ECO:0007669"/>
    <property type="project" value="InterPro"/>
</dbReference>
<evidence type="ECO:0000256" key="3">
    <source>
        <dbReference type="ARBA" id="ARBA00011245"/>
    </source>
</evidence>
<dbReference type="CDD" id="cd07960">
    <property type="entry name" value="Anticodon_Ia_Ile_BEm"/>
    <property type="match status" value="1"/>
</dbReference>
<keyword evidence="5 12" id="KW-0436">Ligase</keyword>
<dbReference type="FunFam" id="3.90.740.10:FF:000006">
    <property type="entry name" value="Isoleucine--tRNA ligase"/>
    <property type="match status" value="1"/>
</dbReference>
<dbReference type="PANTHER" id="PTHR42765:SF1">
    <property type="entry name" value="ISOLEUCINE--TRNA LIGASE, MITOCHONDRIAL"/>
    <property type="match status" value="1"/>
</dbReference>
<dbReference type="InterPro" id="IPR014729">
    <property type="entry name" value="Rossmann-like_a/b/a_fold"/>
</dbReference>
<dbReference type="InterPro" id="IPR001412">
    <property type="entry name" value="aa-tRNA-synth_I_CS"/>
</dbReference>
<dbReference type="FunFam" id="3.40.50.620:FF:000152">
    <property type="entry name" value="Isoleucine--tRNA ligase"/>
    <property type="match status" value="1"/>
</dbReference>
<dbReference type="PANTHER" id="PTHR42765">
    <property type="entry name" value="SOLEUCYL-TRNA SYNTHETASE"/>
    <property type="match status" value="1"/>
</dbReference>
<comment type="cofactor">
    <cofactor evidence="12">
        <name>Zn(2+)</name>
        <dbReference type="ChEBI" id="CHEBI:29105"/>
    </cofactor>
    <text evidence="12">Binds 1 zinc ion per subunit.</text>
</comment>
<dbReference type="SUPFAM" id="SSF50677">
    <property type="entry name" value="ValRS/IleRS/LeuRS editing domain"/>
    <property type="match status" value="1"/>
</dbReference>
<feature type="short sequence motif" description="'HIGH' region" evidence="12">
    <location>
        <begin position="57"/>
        <end position="67"/>
    </location>
</feature>
<dbReference type="HAMAP" id="MF_02002">
    <property type="entry name" value="Ile_tRNA_synth_type1"/>
    <property type="match status" value="1"/>
</dbReference>
<comment type="catalytic activity">
    <reaction evidence="11 12">
        <text>tRNA(Ile) + L-isoleucine + ATP = L-isoleucyl-tRNA(Ile) + AMP + diphosphate</text>
        <dbReference type="Rhea" id="RHEA:11060"/>
        <dbReference type="Rhea" id="RHEA-COMP:9666"/>
        <dbReference type="Rhea" id="RHEA-COMP:9695"/>
        <dbReference type="ChEBI" id="CHEBI:30616"/>
        <dbReference type="ChEBI" id="CHEBI:33019"/>
        <dbReference type="ChEBI" id="CHEBI:58045"/>
        <dbReference type="ChEBI" id="CHEBI:78442"/>
        <dbReference type="ChEBI" id="CHEBI:78528"/>
        <dbReference type="ChEBI" id="CHEBI:456215"/>
        <dbReference type="EC" id="6.1.1.5"/>
    </reaction>
</comment>
<dbReference type="FunFam" id="1.10.730.20:FF:000001">
    <property type="entry name" value="Isoleucine--tRNA ligase"/>
    <property type="match status" value="1"/>
</dbReference>
<gene>
    <name evidence="12 16" type="primary">ileS</name>
    <name evidence="16" type="ORF">AS180_01145</name>
</gene>
<comment type="function">
    <text evidence="10 12">Catalyzes the attachment of isoleucine to tRNA(Ile). As IleRS can inadvertently accommodate and process structurally similar amino acids such as valine, to avoid such errors it has two additional distinct tRNA(Ile)-dependent editing activities. One activity is designated as 'pretransfer' editing and involves the hydrolysis of activated Val-AMP. The other activity is designated 'posttransfer' editing and involves deacylation of mischarged Val-tRNA(Ile).</text>
</comment>
<evidence type="ECO:0000256" key="12">
    <source>
        <dbReference type="HAMAP-Rule" id="MF_02002"/>
    </source>
</evidence>
<feature type="binding site" evidence="12">
    <location>
        <position position="912"/>
    </location>
    <ligand>
        <name>Zn(2+)</name>
        <dbReference type="ChEBI" id="CHEBI:29105"/>
    </ligand>
</feature>
<protein>
    <recommendedName>
        <fullName evidence="12">Isoleucine--tRNA ligase</fullName>
        <ecNumber evidence="12">6.1.1.5</ecNumber>
    </recommendedName>
    <alternativeName>
        <fullName evidence="12">Isoleucyl-tRNA synthetase</fullName>
        <shortName evidence="12">IleRS</shortName>
    </alternativeName>
</protein>
<evidence type="ECO:0000259" key="13">
    <source>
        <dbReference type="Pfam" id="PF00133"/>
    </source>
</evidence>
<feature type="binding site" evidence="12">
    <location>
        <position position="553"/>
    </location>
    <ligand>
        <name>L-isoleucyl-5'-AMP</name>
        <dbReference type="ChEBI" id="CHEBI:178002"/>
    </ligand>
</feature>
<dbReference type="EMBL" id="LNQP01000002">
    <property type="protein sequence ID" value="KSU89735.1"/>
    <property type="molecule type" value="Genomic_DNA"/>
</dbReference>
<dbReference type="InterPro" id="IPR009008">
    <property type="entry name" value="Val/Leu/Ile-tRNA-synth_edit"/>
</dbReference>
<dbReference type="Proteomes" id="UP000053681">
    <property type="component" value="Unassembled WGS sequence"/>
</dbReference>
<evidence type="ECO:0000256" key="9">
    <source>
        <dbReference type="ARBA" id="ARBA00023146"/>
    </source>
</evidence>
<dbReference type="NCBIfam" id="TIGR00392">
    <property type="entry name" value="ileS"/>
    <property type="match status" value="1"/>
</dbReference>
<evidence type="ECO:0000256" key="1">
    <source>
        <dbReference type="ARBA" id="ARBA00004496"/>
    </source>
</evidence>
<organism evidence="16 17">
    <name type="scientific">Priestia veravalensis</name>
    <dbReference type="NCBI Taxonomy" id="1414648"/>
    <lineage>
        <taxon>Bacteria</taxon>
        <taxon>Bacillati</taxon>
        <taxon>Bacillota</taxon>
        <taxon>Bacilli</taxon>
        <taxon>Bacillales</taxon>
        <taxon>Bacillaceae</taxon>
        <taxon>Priestia</taxon>
    </lineage>
</organism>
<proteinExistence type="inferred from homology"/>
<dbReference type="AlphaFoldDB" id="A0A0V8JRS0"/>
<dbReference type="PRINTS" id="PR00984">
    <property type="entry name" value="TRNASYNTHILE"/>
</dbReference>
<dbReference type="RefSeq" id="WP_062686231.1">
    <property type="nucleotide sequence ID" value="NZ_KQ758627.1"/>
</dbReference>
<keyword evidence="4 12" id="KW-0963">Cytoplasm</keyword>
<feature type="binding site" evidence="12">
    <location>
        <position position="892"/>
    </location>
    <ligand>
        <name>Zn(2+)</name>
        <dbReference type="ChEBI" id="CHEBI:29105"/>
    </ligand>
</feature>
<dbReference type="InterPro" id="IPR023585">
    <property type="entry name" value="Ile-tRNA-ligase_type1"/>
</dbReference>
<comment type="caution">
    <text evidence="16">The sequence shown here is derived from an EMBL/GenBank/DDBJ whole genome shotgun (WGS) entry which is preliminary data.</text>
</comment>
<keyword evidence="7 12" id="KW-0067">ATP-binding</keyword>
<dbReference type="SUPFAM" id="SSF52374">
    <property type="entry name" value="Nucleotidylyl transferase"/>
    <property type="match status" value="1"/>
</dbReference>
<dbReference type="Gene3D" id="3.90.740.10">
    <property type="entry name" value="Valyl/Leucyl/Isoleucyl-tRNA synthetase, editing domain"/>
    <property type="match status" value="1"/>
</dbReference>
<dbReference type="GO" id="GO:0004822">
    <property type="term" value="F:isoleucine-tRNA ligase activity"/>
    <property type="evidence" value="ECO:0007669"/>
    <property type="project" value="UniProtKB-UniRule"/>
</dbReference>
<evidence type="ECO:0000256" key="11">
    <source>
        <dbReference type="ARBA" id="ARBA00048359"/>
    </source>
</evidence>
<dbReference type="EC" id="6.1.1.5" evidence="12"/>
<feature type="short sequence motif" description="'KMSKS' region" evidence="12">
    <location>
        <begin position="594"/>
        <end position="598"/>
    </location>
</feature>
<evidence type="ECO:0000256" key="4">
    <source>
        <dbReference type="ARBA" id="ARBA00022490"/>
    </source>
</evidence>
<evidence type="ECO:0000256" key="2">
    <source>
        <dbReference type="ARBA" id="ARBA00006887"/>
    </source>
</evidence>
<keyword evidence="9 12" id="KW-0030">Aminoacyl-tRNA synthetase</keyword>
<feature type="binding site" evidence="12">
    <location>
        <position position="909"/>
    </location>
    <ligand>
        <name>Zn(2+)</name>
        <dbReference type="ChEBI" id="CHEBI:29105"/>
    </ligand>
</feature>
<dbReference type="Gene3D" id="1.10.10.830">
    <property type="entry name" value="Ile-tRNA synthetase CP2 domain-like"/>
    <property type="match status" value="1"/>
</dbReference>
<accession>A0A0V8JRS0</accession>
<keyword evidence="12" id="KW-0479">Metal-binding</keyword>
<dbReference type="Gene3D" id="3.40.50.620">
    <property type="entry name" value="HUPs"/>
    <property type="match status" value="2"/>
</dbReference>
<sequence length="923" mass="104477">MEYKDTLLMPKTEFPMRGNLPNREPQMQEKWAGMDIYAKVQKRTEGRPLFVLHDGPPYANGDIHMGHALNKILKDFIVRYKSMSGFCAPYVPGWDTHGLPIETALTKNKKVNRKEMSVAEFRKLCEQYAWEQVEGQREQFKRLGVRADWDNPYVTLQPEYEAQQIKVFGDMAKKGYIYKGLKPVYWSPSSESALAEAEIEYYDKRSASIYVAFNVKDGKGVVESDEKFIIWTTTPWTMPANLAIAVNPELQYSVVAVDGAKYIVASELVETVAKEIEWVEYEVVRTMKGAELEHVVAEHPIYKRDSLLVLGDHVTTDAGTGCVHTAPGHGEDDFIVGQKYGLGVLCPVDSKGHMTEEAPGFEGLFYDNANKAITEKLQEEGALLKLSFITHSYPHDWRTKKPTIFRATAQWFASIKDFRKELLEAVEKTQWVPAWGETRLYNMVRDRGDWCISRQRAWGVPIPVFYAENDEPIITDETIEHVSELFRQHGSNVWFEREAKDLLPEGFTHPGSPNGHFTKETDIMDVWFDSGSSHQAVLEEREGLQRPADLYLEGSDQYRGWFNSSLSTSVAVTGEAPYKAVLSHGFALDGEGRKMSKSLGNTVIPAKVMKQLGADILRLWVASVDYQADVRVSDNILKQVAEVYRKIRNTFRFLLGNLADFNPQTDAIPVDQLREVDRYMLVKLNKLVDKVKKSYDAYEFSSIYHAVHNFCTIDMSSFYLDFAKDVLYIEGANNVERRSIQTVLYETLLSLTKLVSPILSHTADEVWVHIPNVEEESVQLVDMPEVKEIAGADELEKKWDAFMELRDEVLKALEQARNEKVIGKSLEAKLTLYPNAETKQLLASISENVGQLFIVSGLEVAGDVADAPETAQRFEHAAIVVTPAEGEKCERCWTVTTTVGSDSAHPTLCARCADVVKTNYVQQ</sequence>
<dbReference type="CDD" id="cd00818">
    <property type="entry name" value="IleRS_core"/>
    <property type="match status" value="1"/>
</dbReference>
<dbReference type="InterPro" id="IPR002301">
    <property type="entry name" value="Ile-tRNA-ligase"/>
</dbReference>
<evidence type="ECO:0000313" key="16">
    <source>
        <dbReference type="EMBL" id="KSU89735.1"/>
    </source>
</evidence>
<comment type="domain">
    <text evidence="12">IleRS has two distinct active sites: one for aminoacylation and one for editing. The misactivated valine is translocated from the active site to the editing site, which sterically excludes the correctly activated isoleucine. The single editing site contains two valyl binding pockets, one specific for each substrate (Val-AMP or Val-tRNA(Ile)).</text>
</comment>
<keyword evidence="17" id="KW-1185">Reference proteome</keyword>
<reference evidence="16 17" key="1">
    <citation type="submission" date="2015-11" db="EMBL/GenBank/DDBJ databases">
        <title>Bacillus caseinolyticus sp nov.</title>
        <authorList>
            <person name="Dastager S.G."/>
            <person name="Mawlankar R."/>
        </authorList>
    </citation>
    <scope>NUCLEOTIDE SEQUENCE [LARGE SCALE GENOMIC DNA]</scope>
    <source>
        <strain evidence="16 17">SGD-V-76</strain>
    </source>
</reference>
<evidence type="ECO:0000256" key="5">
    <source>
        <dbReference type="ARBA" id="ARBA00022598"/>
    </source>
</evidence>
<evidence type="ECO:0000256" key="8">
    <source>
        <dbReference type="ARBA" id="ARBA00022917"/>
    </source>
</evidence>
<dbReference type="GO" id="GO:0002161">
    <property type="term" value="F:aminoacyl-tRNA deacylase activity"/>
    <property type="evidence" value="ECO:0007669"/>
    <property type="project" value="InterPro"/>
</dbReference>
<dbReference type="InterPro" id="IPR009080">
    <property type="entry name" value="tRNAsynth_Ia_anticodon-bd"/>
</dbReference>
<evidence type="ECO:0000313" key="17">
    <source>
        <dbReference type="Proteomes" id="UP000053681"/>
    </source>
</evidence>